<feature type="compositionally biased region" description="Polar residues" evidence="5">
    <location>
        <begin position="47"/>
        <end position="57"/>
    </location>
</feature>
<dbReference type="EMBL" id="MNCJ02000325">
    <property type="protein sequence ID" value="KAF5784813.1"/>
    <property type="molecule type" value="Genomic_DNA"/>
</dbReference>
<dbReference type="InterPro" id="IPR047265">
    <property type="entry name" value="PIF1-like_bHLH"/>
</dbReference>
<comment type="subcellular location">
    <subcellularLocation>
        <location evidence="1">Nucleus</location>
    </subcellularLocation>
</comment>
<reference evidence="7" key="1">
    <citation type="journal article" date="2017" name="Nature">
        <title>The sunflower genome provides insights into oil metabolism, flowering and Asterid evolution.</title>
        <authorList>
            <person name="Badouin H."/>
            <person name="Gouzy J."/>
            <person name="Grassa C.J."/>
            <person name="Murat F."/>
            <person name="Staton S.E."/>
            <person name="Cottret L."/>
            <person name="Lelandais-Briere C."/>
            <person name="Owens G.L."/>
            <person name="Carrere S."/>
            <person name="Mayjonade B."/>
            <person name="Legrand L."/>
            <person name="Gill N."/>
            <person name="Kane N.C."/>
            <person name="Bowers J.E."/>
            <person name="Hubner S."/>
            <person name="Bellec A."/>
            <person name="Berard A."/>
            <person name="Berges H."/>
            <person name="Blanchet N."/>
            <person name="Boniface M.C."/>
            <person name="Brunel D."/>
            <person name="Catrice O."/>
            <person name="Chaidir N."/>
            <person name="Claudel C."/>
            <person name="Donnadieu C."/>
            <person name="Faraut T."/>
            <person name="Fievet G."/>
            <person name="Helmstetter N."/>
            <person name="King M."/>
            <person name="Knapp S.J."/>
            <person name="Lai Z."/>
            <person name="Le Paslier M.C."/>
            <person name="Lippi Y."/>
            <person name="Lorenzon L."/>
            <person name="Mandel J.R."/>
            <person name="Marage G."/>
            <person name="Marchand G."/>
            <person name="Marquand E."/>
            <person name="Bret-Mestries E."/>
            <person name="Morien E."/>
            <person name="Nambeesan S."/>
            <person name="Nguyen T."/>
            <person name="Pegot-Espagnet P."/>
            <person name="Pouilly N."/>
            <person name="Raftis F."/>
            <person name="Sallet E."/>
            <person name="Schiex T."/>
            <person name="Thomas J."/>
            <person name="Vandecasteele C."/>
            <person name="Vares D."/>
            <person name="Vear F."/>
            <person name="Vautrin S."/>
            <person name="Crespi M."/>
            <person name="Mangin B."/>
            <person name="Burke J.M."/>
            <person name="Salse J."/>
            <person name="Munos S."/>
            <person name="Vincourt P."/>
            <person name="Rieseberg L.H."/>
            <person name="Langlade N.B."/>
        </authorList>
    </citation>
    <scope>NUCLEOTIDE SEQUENCE</scope>
    <source>
        <tissue evidence="7">Leaves</tissue>
    </source>
</reference>
<feature type="compositionally biased region" description="Polar residues" evidence="5">
    <location>
        <begin position="510"/>
        <end position="528"/>
    </location>
</feature>
<feature type="compositionally biased region" description="Basic and acidic residues" evidence="5">
    <location>
        <begin position="58"/>
        <end position="69"/>
    </location>
</feature>
<proteinExistence type="predicted"/>
<evidence type="ECO:0000256" key="5">
    <source>
        <dbReference type="SAM" id="MobiDB-lite"/>
    </source>
</evidence>
<comment type="caution">
    <text evidence="7">The sequence shown here is derived from an EMBL/GenBank/DDBJ whole genome shotgun (WGS) entry which is preliminary data.</text>
</comment>
<dbReference type="FunFam" id="4.10.280.10:FF:000004">
    <property type="entry name" value="Basic helix-loop-helix transcription factor"/>
    <property type="match status" value="1"/>
</dbReference>
<dbReference type="PROSITE" id="PS50888">
    <property type="entry name" value="BHLH"/>
    <property type="match status" value="1"/>
</dbReference>
<evidence type="ECO:0000256" key="3">
    <source>
        <dbReference type="ARBA" id="ARBA00023163"/>
    </source>
</evidence>
<protein>
    <submittedName>
        <fullName evidence="7">Transcription factor bHLH family</fullName>
    </submittedName>
</protein>
<evidence type="ECO:0000313" key="7">
    <source>
        <dbReference type="EMBL" id="KAF5784813.1"/>
    </source>
</evidence>
<dbReference type="PANTHER" id="PTHR46807:SF8">
    <property type="entry name" value="TRANSCRIPTION FACTOR PIF1-LIKE ISOFORM X2"/>
    <property type="match status" value="1"/>
</dbReference>
<dbReference type="Pfam" id="PF00010">
    <property type="entry name" value="HLH"/>
    <property type="match status" value="1"/>
</dbReference>
<dbReference type="GO" id="GO:0046983">
    <property type="term" value="F:protein dimerization activity"/>
    <property type="evidence" value="ECO:0007669"/>
    <property type="project" value="InterPro"/>
</dbReference>
<feature type="domain" description="BHLH" evidence="6">
    <location>
        <begin position="332"/>
        <end position="381"/>
    </location>
</feature>
<name>A0A9K3HUM8_HELAN</name>
<feature type="region of interest" description="Disordered" evidence="5">
    <location>
        <begin position="176"/>
        <end position="230"/>
    </location>
</feature>
<dbReference type="GO" id="GO:0010017">
    <property type="term" value="P:red or far-red light signaling pathway"/>
    <property type="evidence" value="ECO:0000318"/>
    <property type="project" value="GO_Central"/>
</dbReference>
<dbReference type="OrthoDB" id="690068at2759"/>
<dbReference type="GO" id="GO:0003700">
    <property type="term" value="F:DNA-binding transcription factor activity"/>
    <property type="evidence" value="ECO:0000318"/>
    <property type="project" value="GO_Central"/>
</dbReference>
<dbReference type="PANTHER" id="PTHR46807">
    <property type="entry name" value="TRANSCRIPTION FACTOR PIF3"/>
    <property type="match status" value="1"/>
</dbReference>
<feature type="region of interest" description="Disordered" evidence="5">
    <location>
        <begin position="249"/>
        <end position="302"/>
    </location>
</feature>
<dbReference type="AlphaFoldDB" id="A0A9K3HUM8"/>
<feature type="region of interest" description="Disordered" evidence="5">
    <location>
        <begin position="317"/>
        <end position="339"/>
    </location>
</feature>
<dbReference type="SMART" id="SM00353">
    <property type="entry name" value="HLH"/>
    <property type="match status" value="1"/>
</dbReference>
<dbReference type="Gene3D" id="4.10.280.10">
    <property type="entry name" value="Helix-loop-helix DNA-binding domain"/>
    <property type="match status" value="1"/>
</dbReference>
<evidence type="ECO:0000256" key="1">
    <source>
        <dbReference type="ARBA" id="ARBA00004123"/>
    </source>
</evidence>
<feature type="compositionally biased region" description="Basic and acidic residues" evidence="5">
    <location>
        <begin position="291"/>
        <end position="300"/>
    </location>
</feature>
<feature type="compositionally biased region" description="Polar residues" evidence="5">
    <location>
        <begin position="218"/>
        <end position="230"/>
    </location>
</feature>
<sequence>MNHYVPDFETDEDYLLPDSSSLKRHKKSTMGDDDIMELLWQNGQVVMHNQNQRSVTNKKPETTSSREIRSGNIEDETTPCNLFMQEDEMVSWLHYPTDDNNLDMYLHNNDIIYQGLPSSSASVIIPATSSQPPPPPEAVAVAVPSPRPPIPPSKRVEEEPVQPKFANFLHFSRPNKLNVAGGSGSGNGSGSAPGTVKATPAVTQSTVVESNDRPANEPPQSRASRVTDSNALVSGANVGFRGSLMSSFGAAGASSGGREPETYDLSASSSPGTGGSGASASVEPQKPPTVTEDRKRKGVDIDDTECYSEDAEFEYHNAKKQKHGSTSAKRTRAAEVHNLSERRRRDRINEKMKALQELIPRCNKSDKASMLDEAIEYLKQLQMQVQMMSMGYNMVPMMFPGVQRYMPAMAPMGMGMGMEHVGMNRPMVPYPPVLPGSAMPNHAAAAAHLGQRFPVPRFQMAQMPMMGPTSSQTANPQDPMMNPFPMQNGNQPRGPFADPYQQYIGLPQTHMLQPQNQTGMPAATSKPSSSKDVRNPEHHPTS</sequence>
<dbReference type="Gramene" id="mRNA:HanXRQr2_Chr10g0421291">
    <property type="protein sequence ID" value="mRNA:HanXRQr2_Chr10g0421291"/>
    <property type="gene ID" value="HanXRQr2_Chr10g0421291"/>
</dbReference>
<dbReference type="SUPFAM" id="SSF47459">
    <property type="entry name" value="HLH, helix-loop-helix DNA-binding domain"/>
    <property type="match status" value="1"/>
</dbReference>
<keyword evidence="2" id="KW-0805">Transcription regulation</keyword>
<feature type="region of interest" description="Disordered" evidence="5">
    <location>
        <begin position="508"/>
        <end position="542"/>
    </location>
</feature>
<feature type="compositionally biased region" description="Basic and acidic residues" evidence="5">
    <location>
        <begin position="529"/>
        <end position="542"/>
    </location>
</feature>
<keyword evidence="4" id="KW-0539">Nucleus</keyword>
<evidence type="ECO:0000256" key="4">
    <source>
        <dbReference type="ARBA" id="ARBA00023242"/>
    </source>
</evidence>
<dbReference type="InterPro" id="IPR011598">
    <property type="entry name" value="bHLH_dom"/>
</dbReference>
<keyword evidence="8" id="KW-1185">Reference proteome</keyword>
<reference evidence="7" key="2">
    <citation type="submission" date="2020-06" db="EMBL/GenBank/DDBJ databases">
        <title>Helianthus annuus Genome sequencing and assembly Release 2.</title>
        <authorList>
            <person name="Gouzy J."/>
            <person name="Langlade N."/>
            <person name="Munos S."/>
        </authorList>
    </citation>
    <scope>NUCLEOTIDE SEQUENCE</scope>
    <source>
        <tissue evidence="7">Leaves</tissue>
    </source>
</reference>
<dbReference type="InterPro" id="IPR044273">
    <property type="entry name" value="PIF3-like"/>
</dbReference>
<accession>A0A9K3HUM8</accession>
<evidence type="ECO:0000313" key="8">
    <source>
        <dbReference type="Proteomes" id="UP000215914"/>
    </source>
</evidence>
<dbReference type="InterPro" id="IPR036638">
    <property type="entry name" value="HLH_DNA-bd_sf"/>
</dbReference>
<feature type="region of interest" description="Disordered" evidence="5">
    <location>
        <begin position="47"/>
        <end position="75"/>
    </location>
</feature>
<gene>
    <name evidence="7" type="ORF">HanXRQr2_Chr10g0421291</name>
</gene>
<feature type="compositionally biased region" description="Gly residues" evidence="5">
    <location>
        <begin position="181"/>
        <end position="191"/>
    </location>
</feature>
<dbReference type="CDD" id="cd11445">
    <property type="entry name" value="bHLH_AtPIF_like"/>
    <property type="match status" value="1"/>
</dbReference>
<keyword evidence="3" id="KW-0804">Transcription</keyword>
<evidence type="ECO:0000256" key="2">
    <source>
        <dbReference type="ARBA" id="ARBA00023015"/>
    </source>
</evidence>
<dbReference type="GO" id="GO:0000976">
    <property type="term" value="F:transcription cis-regulatory region binding"/>
    <property type="evidence" value="ECO:0000318"/>
    <property type="project" value="GO_Central"/>
</dbReference>
<dbReference type="Proteomes" id="UP000215914">
    <property type="component" value="Unassembled WGS sequence"/>
</dbReference>
<organism evidence="7 8">
    <name type="scientific">Helianthus annuus</name>
    <name type="common">Common sunflower</name>
    <dbReference type="NCBI Taxonomy" id="4232"/>
    <lineage>
        <taxon>Eukaryota</taxon>
        <taxon>Viridiplantae</taxon>
        <taxon>Streptophyta</taxon>
        <taxon>Embryophyta</taxon>
        <taxon>Tracheophyta</taxon>
        <taxon>Spermatophyta</taxon>
        <taxon>Magnoliopsida</taxon>
        <taxon>eudicotyledons</taxon>
        <taxon>Gunneridae</taxon>
        <taxon>Pentapetalae</taxon>
        <taxon>asterids</taxon>
        <taxon>campanulids</taxon>
        <taxon>Asterales</taxon>
        <taxon>Asteraceae</taxon>
        <taxon>Asteroideae</taxon>
        <taxon>Heliantheae alliance</taxon>
        <taxon>Heliantheae</taxon>
        <taxon>Helianthus</taxon>
    </lineage>
</organism>
<dbReference type="GO" id="GO:0005634">
    <property type="term" value="C:nucleus"/>
    <property type="evidence" value="ECO:0000318"/>
    <property type="project" value="GO_Central"/>
</dbReference>
<evidence type="ECO:0000259" key="6">
    <source>
        <dbReference type="PROSITE" id="PS50888"/>
    </source>
</evidence>